<accession>A0A8I6R8V2</accession>
<evidence type="ECO:0000313" key="4">
    <source>
        <dbReference type="Proteomes" id="UP000494040"/>
    </source>
</evidence>
<dbReference type="SMART" id="SM00494">
    <property type="entry name" value="ChtBD2"/>
    <property type="match status" value="2"/>
</dbReference>
<sequence>MYKTLTFVALFLLVGSALADKAECLKGGPMCSDCDHEAVCVDLGFGLMFNRVENTCAEGSKCVNGSCQVGAKCNYKPFTCSDVGSFPDPYDCRVYHVCSVKGPGQYVGLRLRCFSGSYDSSSATCGFPLTTDACLNEPVPRCLAPLQLGALQSDPSVYYLCVDDGKTLAPEMYKCTGGRVFDESKMACTATKKSKKVK</sequence>
<name>A0A8I6R8V2_CIMLE</name>
<feature type="domain" description="Chitin-binding type-2" evidence="2">
    <location>
        <begin position="140"/>
        <end position="195"/>
    </location>
</feature>
<feature type="signal peptide" evidence="1">
    <location>
        <begin position="1"/>
        <end position="19"/>
    </location>
</feature>
<evidence type="ECO:0000256" key="1">
    <source>
        <dbReference type="SAM" id="SignalP"/>
    </source>
</evidence>
<evidence type="ECO:0000259" key="2">
    <source>
        <dbReference type="SMART" id="SM00494"/>
    </source>
</evidence>
<dbReference type="OrthoDB" id="6597859at2759"/>
<dbReference type="EnsemblMetazoa" id="XM_014385930.2">
    <property type="protein sequence ID" value="XP_014241416.1"/>
    <property type="gene ID" value="LOC106662122"/>
</dbReference>
<keyword evidence="1" id="KW-0732">Signal</keyword>
<protein>
    <recommendedName>
        <fullName evidence="2">Chitin-binding type-2 domain-containing protein</fullName>
    </recommendedName>
</protein>
<proteinExistence type="predicted"/>
<dbReference type="RefSeq" id="XP_014241416.1">
    <property type="nucleotide sequence ID" value="XM_014385930.2"/>
</dbReference>
<dbReference type="AlphaFoldDB" id="A0A8I6R8V2"/>
<dbReference type="KEGG" id="clec:106662122"/>
<dbReference type="OMA" id="AYLNECE"/>
<organism evidence="3 4">
    <name type="scientific">Cimex lectularius</name>
    <name type="common">Bed bug</name>
    <name type="synonym">Acanthia lectularia</name>
    <dbReference type="NCBI Taxonomy" id="79782"/>
    <lineage>
        <taxon>Eukaryota</taxon>
        <taxon>Metazoa</taxon>
        <taxon>Ecdysozoa</taxon>
        <taxon>Arthropoda</taxon>
        <taxon>Hexapoda</taxon>
        <taxon>Insecta</taxon>
        <taxon>Pterygota</taxon>
        <taxon>Neoptera</taxon>
        <taxon>Paraneoptera</taxon>
        <taxon>Hemiptera</taxon>
        <taxon>Heteroptera</taxon>
        <taxon>Panheteroptera</taxon>
        <taxon>Cimicomorpha</taxon>
        <taxon>Cimicidae</taxon>
        <taxon>Cimex</taxon>
    </lineage>
</organism>
<dbReference type="GO" id="GO:0008061">
    <property type="term" value="F:chitin binding"/>
    <property type="evidence" value="ECO:0007669"/>
    <property type="project" value="InterPro"/>
</dbReference>
<dbReference type="SUPFAM" id="SSF57625">
    <property type="entry name" value="Invertebrate chitin-binding proteins"/>
    <property type="match status" value="1"/>
</dbReference>
<dbReference type="Proteomes" id="UP000494040">
    <property type="component" value="Unassembled WGS sequence"/>
</dbReference>
<dbReference type="InterPro" id="IPR002557">
    <property type="entry name" value="Chitin-bd_dom"/>
</dbReference>
<reference evidence="3" key="1">
    <citation type="submission" date="2022-01" db="UniProtKB">
        <authorList>
            <consortium name="EnsemblMetazoa"/>
        </authorList>
    </citation>
    <scope>IDENTIFICATION</scope>
</reference>
<evidence type="ECO:0000313" key="3">
    <source>
        <dbReference type="EnsemblMetazoa" id="XP_014241416.1"/>
    </source>
</evidence>
<dbReference type="GO" id="GO:0005576">
    <property type="term" value="C:extracellular region"/>
    <property type="evidence" value="ECO:0007669"/>
    <property type="project" value="InterPro"/>
</dbReference>
<dbReference type="InterPro" id="IPR036508">
    <property type="entry name" value="Chitin-bd_dom_sf"/>
</dbReference>
<keyword evidence="4" id="KW-1185">Reference proteome</keyword>
<dbReference type="GeneID" id="106662122"/>
<feature type="chain" id="PRO_5035320247" description="Chitin-binding type-2 domain-containing protein" evidence="1">
    <location>
        <begin position="20"/>
        <end position="198"/>
    </location>
</feature>
<feature type="domain" description="Chitin-binding type-2" evidence="2">
    <location>
        <begin position="78"/>
        <end position="136"/>
    </location>
</feature>